<accession>A0A1D1V1H7</accession>
<evidence type="ECO:0000313" key="6">
    <source>
        <dbReference type="Proteomes" id="UP000186922"/>
    </source>
</evidence>
<organism evidence="5 6">
    <name type="scientific">Ramazzottius varieornatus</name>
    <name type="common">Water bear</name>
    <name type="synonym">Tardigrade</name>
    <dbReference type="NCBI Taxonomy" id="947166"/>
    <lineage>
        <taxon>Eukaryota</taxon>
        <taxon>Metazoa</taxon>
        <taxon>Ecdysozoa</taxon>
        <taxon>Tardigrada</taxon>
        <taxon>Eutardigrada</taxon>
        <taxon>Parachela</taxon>
        <taxon>Hypsibioidea</taxon>
        <taxon>Ramazzottiidae</taxon>
        <taxon>Ramazzottius</taxon>
    </lineage>
</organism>
<protein>
    <recommendedName>
        <fullName evidence="4">UFSP1/2/DUB catalytic domain-containing protein</fullName>
    </recommendedName>
</protein>
<dbReference type="OrthoDB" id="288987at2759"/>
<keyword evidence="6" id="KW-1185">Reference proteome</keyword>
<feature type="domain" description="UFSP1/2/DUB catalytic" evidence="4">
    <location>
        <begin position="271"/>
        <end position="478"/>
    </location>
</feature>
<proteinExistence type="inferred from homology"/>
<dbReference type="InterPro" id="IPR012462">
    <property type="entry name" value="UFSP1/2_DUB_cat"/>
</dbReference>
<name>A0A1D1V1H7_RAMVA</name>
<feature type="compositionally biased region" description="Basic and acidic residues" evidence="3">
    <location>
        <begin position="114"/>
        <end position="132"/>
    </location>
</feature>
<reference evidence="5 6" key="1">
    <citation type="journal article" date="2016" name="Nat. Commun.">
        <title>Extremotolerant tardigrade genome and improved radiotolerance of human cultured cells by tardigrade-unique protein.</title>
        <authorList>
            <person name="Hashimoto T."/>
            <person name="Horikawa D.D."/>
            <person name="Saito Y."/>
            <person name="Kuwahara H."/>
            <person name="Kozuka-Hata H."/>
            <person name="Shin-I T."/>
            <person name="Minakuchi Y."/>
            <person name="Ohishi K."/>
            <person name="Motoyama A."/>
            <person name="Aizu T."/>
            <person name="Enomoto A."/>
            <person name="Kondo K."/>
            <person name="Tanaka S."/>
            <person name="Hara Y."/>
            <person name="Koshikawa S."/>
            <person name="Sagara H."/>
            <person name="Miura T."/>
            <person name="Yokobori S."/>
            <person name="Miyagawa K."/>
            <person name="Suzuki Y."/>
            <person name="Kubo T."/>
            <person name="Oyama M."/>
            <person name="Kohara Y."/>
            <person name="Fujiyama A."/>
            <person name="Arakawa K."/>
            <person name="Katayama T."/>
            <person name="Toyoda A."/>
            <person name="Kunieda T."/>
        </authorList>
    </citation>
    <scope>NUCLEOTIDE SEQUENCE [LARGE SCALE GENOMIC DNA]</scope>
    <source>
        <strain evidence="5 6">YOKOZUNA-1</strain>
    </source>
</reference>
<dbReference type="PANTHER" id="PTHR48153:SF4">
    <property type="entry name" value="UBIQUITIN CARBOXYL-TERMINAL HYDROLASE MUG105"/>
    <property type="match status" value="1"/>
</dbReference>
<evidence type="ECO:0000256" key="3">
    <source>
        <dbReference type="SAM" id="MobiDB-lite"/>
    </source>
</evidence>
<evidence type="ECO:0000256" key="2">
    <source>
        <dbReference type="ARBA" id="ARBA00022801"/>
    </source>
</evidence>
<dbReference type="Proteomes" id="UP000186922">
    <property type="component" value="Unassembled WGS sequence"/>
</dbReference>
<evidence type="ECO:0000259" key="4">
    <source>
        <dbReference type="Pfam" id="PF07910"/>
    </source>
</evidence>
<dbReference type="GO" id="GO:0071567">
    <property type="term" value="F:deUFMylase activity"/>
    <property type="evidence" value="ECO:0007669"/>
    <property type="project" value="UniProtKB-ARBA"/>
</dbReference>
<dbReference type="EMBL" id="BDGG01000002">
    <property type="protein sequence ID" value="GAU93437.1"/>
    <property type="molecule type" value="Genomic_DNA"/>
</dbReference>
<evidence type="ECO:0000256" key="1">
    <source>
        <dbReference type="ARBA" id="ARBA00008552"/>
    </source>
</evidence>
<dbReference type="Gene3D" id="3.90.70.130">
    <property type="match status" value="1"/>
</dbReference>
<gene>
    <name evidence="5" type="primary">RvY_05377-1</name>
    <name evidence="5" type="synonym">RvY_05377.1</name>
    <name evidence="5" type="ORF">RvY_05377</name>
</gene>
<keyword evidence="2" id="KW-0378">Hydrolase</keyword>
<feature type="region of interest" description="Disordered" evidence="3">
    <location>
        <begin position="78"/>
        <end position="141"/>
    </location>
</feature>
<evidence type="ECO:0000313" key="5">
    <source>
        <dbReference type="EMBL" id="GAU93437.1"/>
    </source>
</evidence>
<dbReference type="Pfam" id="PF07910">
    <property type="entry name" value="Peptidase_C78"/>
    <property type="match status" value="1"/>
</dbReference>
<comment type="similarity">
    <text evidence="1">Belongs to the peptidase C78 family.</text>
</comment>
<dbReference type="STRING" id="947166.A0A1D1V1H7"/>
<comment type="caution">
    <text evidence="5">The sequence shown here is derived from an EMBL/GenBank/DDBJ whole genome shotgun (WGS) entry which is preliminary data.</text>
</comment>
<dbReference type="PANTHER" id="PTHR48153">
    <property type="entry name" value="UFM1-SPECIFIC PROTEASE 2"/>
    <property type="match status" value="1"/>
</dbReference>
<sequence>MEDDVEIVNEVVNLEIDPSRLSTLFQCPVCFEKGFRSLTGLNVHLDVVHNAGSKPRSLSSDKEKLDEHVIRRLVNEIDSKCGGPNSRAASGLPGPATNGISTKHKGASSLQDQLEARRLEQQEKYHARKSSDDPVQSPVRKKFETDAELARRLAVEEADFETARSLQREEGDKMSEVLIIDQLDEIQEISATDVEATLNGIARETSPLPVSIPDKVIDESIVRNLPPYNLANENMRRRIFTDPDADPGVSCTFDVLKTIRMNVRLDRRVQDVYLCADCVHFASDTEDTGFSCGYRNAQVLISCMFNFPLLRNQLVRKLGDMYVPSIEKMQRLIEKGWREGWDPQGAKEHNFRLHGSRRWIGPVDLYAMFMCMGIEVHIDYFVHQHTNYGPHPKLFEYAQKHFLPAATVPVLPLYLQHSGHSQTIVGYEQRQESKDSNLLVFDPGVKSERMRFTSGSETRWLDQTVRRPSSKLSKPSYEVLVVTGRVLSPEDQTRAKAASAFGIKGGRFVS</sequence>
<dbReference type="AlphaFoldDB" id="A0A1D1V1H7"/>